<dbReference type="EMBL" id="JANJYJ010000009">
    <property type="protein sequence ID" value="KAK3189040.1"/>
    <property type="molecule type" value="Genomic_DNA"/>
</dbReference>
<dbReference type="AlphaFoldDB" id="A0AAE0DUK4"/>
<comment type="caution">
    <text evidence="2">The sequence shown here is derived from an EMBL/GenBank/DDBJ whole genome shotgun (WGS) entry which is preliminary data.</text>
</comment>
<dbReference type="InterPro" id="IPR012337">
    <property type="entry name" value="RNaseH-like_sf"/>
</dbReference>
<proteinExistence type="predicted"/>
<name>A0AAE0DUK4_9ROSI</name>
<dbReference type="InterPro" id="IPR052929">
    <property type="entry name" value="RNase_H-like_EbsB-rel"/>
</dbReference>
<evidence type="ECO:0000313" key="3">
    <source>
        <dbReference type="Proteomes" id="UP001281410"/>
    </source>
</evidence>
<gene>
    <name evidence="2" type="ORF">Dsin_028601</name>
</gene>
<dbReference type="PANTHER" id="PTHR47074:SF11">
    <property type="entry name" value="REVERSE TRANSCRIPTASE-LIKE PROTEIN"/>
    <property type="match status" value="1"/>
</dbReference>
<accession>A0AAE0DUK4</accession>
<evidence type="ECO:0000313" key="2">
    <source>
        <dbReference type="EMBL" id="KAK3189040.1"/>
    </source>
</evidence>
<sequence length="147" mass="15968">MKGLLCDDKGERVWKTSINRSNECLTELQASKDEGDGSREHGLPTVIKWETPLKGCYKINTDAALNVKDNRVRVGLVIRDSRGQVMATSVQCVEAGYSPRVAEAMAFLLGITFVEDAGLLPAAVEFDALRVLNLIIAGNPTSTYILG</sequence>
<dbReference type="Pfam" id="PF13456">
    <property type="entry name" value="RVT_3"/>
    <property type="match status" value="1"/>
</dbReference>
<dbReference type="InterPro" id="IPR002156">
    <property type="entry name" value="RNaseH_domain"/>
</dbReference>
<dbReference type="PANTHER" id="PTHR47074">
    <property type="entry name" value="BNAC02G40300D PROTEIN"/>
    <property type="match status" value="1"/>
</dbReference>
<evidence type="ECO:0000259" key="1">
    <source>
        <dbReference type="Pfam" id="PF13456"/>
    </source>
</evidence>
<dbReference type="Proteomes" id="UP001281410">
    <property type="component" value="Unassembled WGS sequence"/>
</dbReference>
<reference evidence="2" key="1">
    <citation type="journal article" date="2023" name="Plant J.">
        <title>Genome sequences and population genomics provide insights into the demographic history, inbreeding, and mutation load of two 'living fossil' tree species of Dipteronia.</title>
        <authorList>
            <person name="Feng Y."/>
            <person name="Comes H.P."/>
            <person name="Chen J."/>
            <person name="Zhu S."/>
            <person name="Lu R."/>
            <person name="Zhang X."/>
            <person name="Li P."/>
            <person name="Qiu J."/>
            <person name="Olsen K.M."/>
            <person name="Qiu Y."/>
        </authorList>
    </citation>
    <scope>NUCLEOTIDE SEQUENCE</scope>
    <source>
        <tissue evidence="2">Leaf</tissue>
    </source>
</reference>
<dbReference type="GO" id="GO:0003676">
    <property type="term" value="F:nucleic acid binding"/>
    <property type="evidence" value="ECO:0007669"/>
    <property type="project" value="InterPro"/>
</dbReference>
<protein>
    <recommendedName>
        <fullName evidence="1">RNase H type-1 domain-containing protein</fullName>
    </recommendedName>
</protein>
<organism evidence="2 3">
    <name type="scientific">Dipteronia sinensis</name>
    <dbReference type="NCBI Taxonomy" id="43782"/>
    <lineage>
        <taxon>Eukaryota</taxon>
        <taxon>Viridiplantae</taxon>
        <taxon>Streptophyta</taxon>
        <taxon>Embryophyta</taxon>
        <taxon>Tracheophyta</taxon>
        <taxon>Spermatophyta</taxon>
        <taxon>Magnoliopsida</taxon>
        <taxon>eudicotyledons</taxon>
        <taxon>Gunneridae</taxon>
        <taxon>Pentapetalae</taxon>
        <taxon>rosids</taxon>
        <taxon>malvids</taxon>
        <taxon>Sapindales</taxon>
        <taxon>Sapindaceae</taxon>
        <taxon>Hippocastanoideae</taxon>
        <taxon>Acereae</taxon>
        <taxon>Dipteronia</taxon>
    </lineage>
</organism>
<feature type="domain" description="RNase H type-1" evidence="1">
    <location>
        <begin position="60"/>
        <end position="140"/>
    </location>
</feature>
<dbReference type="SUPFAM" id="SSF53098">
    <property type="entry name" value="Ribonuclease H-like"/>
    <property type="match status" value="1"/>
</dbReference>
<dbReference type="GO" id="GO:0004523">
    <property type="term" value="F:RNA-DNA hybrid ribonuclease activity"/>
    <property type="evidence" value="ECO:0007669"/>
    <property type="project" value="InterPro"/>
</dbReference>
<keyword evidence="3" id="KW-1185">Reference proteome</keyword>